<dbReference type="InterPro" id="IPR004037">
    <property type="entry name" value="Ribosomal_eL8-like_CS"/>
</dbReference>
<reference evidence="9 10" key="1">
    <citation type="journal article" date="2014" name="BMC Genomics">
        <title>Oil accumulation mechanisms of the oleaginous microalga Chlorella protothecoides revealed through its genome, transcriptomes, and proteomes.</title>
        <authorList>
            <person name="Gao C."/>
            <person name="Wang Y."/>
            <person name="Shen Y."/>
            <person name="Yan D."/>
            <person name="He X."/>
            <person name="Dai J."/>
            <person name="Wu Q."/>
        </authorList>
    </citation>
    <scope>NUCLEOTIDE SEQUENCE [LARGE SCALE GENOMIC DNA]</scope>
    <source>
        <strain evidence="9 10">0710</strain>
    </source>
</reference>
<dbReference type="Proteomes" id="UP000028924">
    <property type="component" value="Unassembled WGS sequence"/>
</dbReference>
<dbReference type="SUPFAM" id="SSF55315">
    <property type="entry name" value="L30e-like"/>
    <property type="match status" value="1"/>
</dbReference>
<dbReference type="GO" id="GO:0031429">
    <property type="term" value="C:box H/ACA snoRNP complex"/>
    <property type="evidence" value="ECO:0007669"/>
    <property type="project" value="UniProtKB-UniRule"/>
</dbReference>
<dbReference type="OrthoDB" id="5364946at2759"/>
<protein>
    <recommendedName>
        <fullName evidence="6">H/ACA ribonucleoprotein complex subunit 2</fullName>
    </recommendedName>
    <alternativeName>
        <fullName evidence="6">Nucleolar protein family A member 2</fullName>
    </alternativeName>
</protein>
<evidence type="ECO:0000313" key="9">
    <source>
        <dbReference type="EMBL" id="KFM23365.1"/>
    </source>
</evidence>
<dbReference type="PRINTS" id="PR00883">
    <property type="entry name" value="NUCLEARHMG"/>
</dbReference>
<dbReference type="InterPro" id="IPR050257">
    <property type="entry name" value="eL8/uL1-like"/>
</dbReference>
<evidence type="ECO:0000256" key="7">
    <source>
        <dbReference type="SAM" id="MobiDB-lite"/>
    </source>
</evidence>
<gene>
    <name evidence="9" type="ORF">F751_1061</name>
</gene>
<dbReference type="InterPro" id="IPR018492">
    <property type="entry name" value="Ribosomal_eL8/Nhp2"/>
</dbReference>
<dbReference type="GO" id="GO:0003723">
    <property type="term" value="F:RNA binding"/>
    <property type="evidence" value="ECO:0007669"/>
    <property type="project" value="UniProtKB-UniRule"/>
</dbReference>
<accession>A0A087SCB1</accession>
<evidence type="ECO:0000256" key="2">
    <source>
        <dbReference type="ARBA" id="ARBA00007337"/>
    </source>
</evidence>
<dbReference type="InterPro" id="IPR029064">
    <property type="entry name" value="Ribosomal_eL30-like_sf"/>
</dbReference>
<name>A0A087SCB1_AUXPR</name>
<dbReference type="PROSITE" id="PS01082">
    <property type="entry name" value="RIBOSOMAL_L7AE"/>
    <property type="match status" value="1"/>
</dbReference>
<comment type="function">
    <text evidence="6">Common component of the spliceosome and rRNA processing machinery.</text>
</comment>
<dbReference type="RefSeq" id="XP_011396235.1">
    <property type="nucleotide sequence ID" value="XM_011397933.1"/>
</dbReference>
<evidence type="ECO:0000256" key="3">
    <source>
        <dbReference type="ARBA" id="ARBA00022884"/>
    </source>
</evidence>
<dbReference type="PRINTS" id="PR00881">
    <property type="entry name" value="L7ARS6FAMILY"/>
</dbReference>
<sequence>MPAHPLQPRASGPPAVAKDKSEKKEKKVKTPKAEKTVVVADTAALEAADEFKRANVCAIAKPLANEKLAKKVLKLAKKAAKRKQIKRGVKEVIKAIRKANKGVVIIAGDISPIDVITPLPVLCEDADIPYIYVPSKEELGAAGLTKRPTSCMLVLPKPIKGAPAVTEEDGFDAAFDEARPQGSVLVSCSLKKELMTQLCAVLGVVTQDAGVAWPPLSLFHRALSPLQVLTQVKAVQPVF</sequence>
<dbReference type="GeneID" id="23612452"/>
<comment type="function">
    <text evidence="6">Required for ribosome biogenesis. Part of a complex which catalyzes pseudouridylation of rRNA. This involves the isomerization of uridine such that the ribose is subsequently attached to C5, instead of the normal N1. Pseudouridine ('psi') residues may serve to stabilize the conformation of rRNAs.</text>
</comment>
<keyword evidence="3 6" id="KW-0694">RNA-binding</keyword>
<dbReference type="Pfam" id="PF01248">
    <property type="entry name" value="Ribosomal_L7Ae"/>
    <property type="match status" value="1"/>
</dbReference>
<dbReference type="GO" id="GO:0031120">
    <property type="term" value="P:snRNA pseudouridine synthesis"/>
    <property type="evidence" value="ECO:0007669"/>
    <property type="project" value="UniProtKB-UniRule"/>
</dbReference>
<evidence type="ECO:0000256" key="4">
    <source>
        <dbReference type="ARBA" id="ARBA00023242"/>
    </source>
</evidence>
<keyword evidence="4 6" id="KW-0539">Nucleus</keyword>
<dbReference type="STRING" id="3075.A0A087SCB1"/>
<organism evidence="9 10">
    <name type="scientific">Auxenochlorella protothecoides</name>
    <name type="common">Green microalga</name>
    <name type="synonym">Chlorella protothecoides</name>
    <dbReference type="NCBI Taxonomy" id="3075"/>
    <lineage>
        <taxon>Eukaryota</taxon>
        <taxon>Viridiplantae</taxon>
        <taxon>Chlorophyta</taxon>
        <taxon>core chlorophytes</taxon>
        <taxon>Trebouxiophyceae</taxon>
        <taxon>Chlorellales</taxon>
        <taxon>Chlorellaceae</taxon>
        <taxon>Auxenochlorella</taxon>
    </lineage>
</organism>
<dbReference type="InterPro" id="IPR002415">
    <property type="entry name" value="H/ACA_rnp_Nhp2-like"/>
</dbReference>
<dbReference type="EMBL" id="KL662090">
    <property type="protein sequence ID" value="KFM23365.1"/>
    <property type="molecule type" value="Genomic_DNA"/>
</dbReference>
<comment type="subcellular location">
    <subcellularLocation>
        <location evidence="1 6">Nucleus</location>
        <location evidence="1 6">Nucleolus</location>
    </subcellularLocation>
</comment>
<dbReference type="KEGG" id="apro:F751_1061"/>
<keyword evidence="5 6" id="KW-0687">Ribonucleoprotein</keyword>
<dbReference type="GO" id="GO:0000398">
    <property type="term" value="P:mRNA splicing, via spliceosome"/>
    <property type="evidence" value="ECO:0007669"/>
    <property type="project" value="UniProtKB-UniRule"/>
</dbReference>
<evidence type="ECO:0000259" key="8">
    <source>
        <dbReference type="Pfam" id="PF01248"/>
    </source>
</evidence>
<evidence type="ECO:0000256" key="6">
    <source>
        <dbReference type="RuleBase" id="RU366039"/>
    </source>
</evidence>
<dbReference type="PANTHER" id="PTHR23105">
    <property type="entry name" value="RIBOSOMAL PROTEIN L7AE FAMILY MEMBER"/>
    <property type="match status" value="1"/>
</dbReference>
<dbReference type="GO" id="GO:0042254">
    <property type="term" value="P:ribosome biogenesis"/>
    <property type="evidence" value="ECO:0007669"/>
    <property type="project" value="InterPro"/>
</dbReference>
<comment type="similarity">
    <text evidence="2 6">Belongs to the eukaryotic ribosomal protein eL8 family.</text>
</comment>
<dbReference type="eggNOG" id="KOG3167">
    <property type="taxonomic scope" value="Eukaryota"/>
</dbReference>
<evidence type="ECO:0000313" key="10">
    <source>
        <dbReference type="Proteomes" id="UP000028924"/>
    </source>
</evidence>
<dbReference type="InterPro" id="IPR004038">
    <property type="entry name" value="Ribosomal_eL8/eL30/eS12/Gad45"/>
</dbReference>
<evidence type="ECO:0000256" key="5">
    <source>
        <dbReference type="ARBA" id="ARBA00023274"/>
    </source>
</evidence>
<dbReference type="Gene3D" id="3.30.1330.30">
    <property type="match status" value="1"/>
</dbReference>
<dbReference type="AlphaFoldDB" id="A0A087SCB1"/>
<feature type="domain" description="Ribosomal protein eL8/eL30/eS12/Gadd45" evidence="8">
    <location>
        <begin position="71"/>
        <end position="155"/>
    </location>
</feature>
<proteinExistence type="inferred from homology"/>
<feature type="region of interest" description="Disordered" evidence="7">
    <location>
        <begin position="1"/>
        <end position="32"/>
    </location>
</feature>
<keyword evidence="10" id="KW-1185">Reference proteome</keyword>
<evidence type="ECO:0000256" key="1">
    <source>
        <dbReference type="ARBA" id="ARBA00004604"/>
    </source>
</evidence>